<dbReference type="InterPro" id="IPR012336">
    <property type="entry name" value="Thioredoxin-like_fold"/>
</dbReference>
<protein>
    <submittedName>
        <fullName evidence="2">Thioredoxin domain-containing protein</fullName>
    </submittedName>
</protein>
<organism evidence="2">
    <name type="scientific">Leptospirillum ferriphilum</name>
    <dbReference type="NCBI Taxonomy" id="178606"/>
    <lineage>
        <taxon>Bacteria</taxon>
        <taxon>Pseudomonadati</taxon>
        <taxon>Nitrospirota</taxon>
        <taxon>Nitrospiria</taxon>
        <taxon>Nitrospirales</taxon>
        <taxon>Nitrospiraceae</taxon>
        <taxon>Leptospirillum</taxon>
    </lineage>
</organism>
<dbReference type="OrthoDB" id="5402270at2"/>
<evidence type="ECO:0000313" key="2">
    <source>
        <dbReference type="EMBL" id="SOU92526.1"/>
    </source>
</evidence>
<dbReference type="Gene3D" id="3.40.30.10">
    <property type="entry name" value="Glutaredoxin"/>
    <property type="match status" value="1"/>
</dbReference>
<dbReference type="EMBL" id="LT966316">
    <property type="protein sequence ID" value="SOU92526.1"/>
    <property type="molecule type" value="Genomic_DNA"/>
</dbReference>
<gene>
    <name evidence="2" type="ORF">LFTS_01153</name>
</gene>
<dbReference type="RefSeq" id="WP_021812080.1">
    <property type="nucleotide sequence ID" value="NZ_OBMB01000001.1"/>
</dbReference>
<dbReference type="AlphaFoldDB" id="A0A2I2MH22"/>
<dbReference type="Pfam" id="PF13192">
    <property type="entry name" value="Thioredoxin_3"/>
    <property type="match status" value="1"/>
</dbReference>
<name>A0A2I2MH22_9BACT</name>
<accession>A0A2I2MH22</accession>
<sequence length="90" mass="9322">MVAKTTKRKIEVFSAGCPVCTEAADRVRSLSCPSCELTVLDMKDTGVAKRARELGVRSLPSVAIDGQLAGCCSGRGIDKAILEAGGLGQP</sequence>
<evidence type="ECO:0000259" key="1">
    <source>
        <dbReference type="Pfam" id="PF13192"/>
    </source>
</evidence>
<proteinExistence type="predicted"/>
<feature type="domain" description="Thioredoxin-like fold" evidence="1">
    <location>
        <begin position="9"/>
        <end position="69"/>
    </location>
</feature>
<dbReference type="InterPro" id="IPR036249">
    <property type="entry name" value="Thioredoxin-like_sf"/>
</dbReference>
<reference evidence="2" key="1">
    <citation type="submission" date="2017-12" db="EMBL/GenBank/DDBJ databases">
        <authorList>
            <consortium name="SysMetEx"/>
        </authorList>
    </citation>
    <scope>NUCLEOTIDE SEQUENCE</scope>
    <source>
        <strain evidence="2">Pb_238</strain>
    </source>
</reference>
<dbReference type="SUPFAM" id="SSF52833">
    <property type="entry name" value="Thioredoxin-like"/>
    <property type="match status" value="1"/>
</dbReference>